<evidence type="ECO:0000313" key="3">
    <source>
        <dbReference type="EMBL" id="KIO20305.1"/>
    </source>
</evidence>
<dbReference type="PANTHER" id="PTHR38700:SF1">
    <property type="entry name" value="PH DOMAIN-CONTAINING PROTEIN"/>
    <property type="match status" value="1"/>
</dbReference>
<dbReference type="InterPro" id="IPR011993">
    <property type="entry name" value="PH-like_dom_sf"/>
</dbReference>
<feature type="compositionally biased region" description="Low complexity" evidence="1">
    <location>
        <begin position="429"/>
        <end position="438"/>
    </location>
</feature>
<feature type="compositionally biased region" description="Low complexity" evidence="1">
    <location>
        <begin position="516"/>
        <end position="526"/>
    </location>
</feature>
<feature type="compositionally biased region" description="Polar residues" evidence="1">
    <location>
        <begin position="941"/>
        <end position="950"/>
    </location>
</feature>
<evidence type="ECO:0000313" key="4">
    <source>
        <dbReference type="Proteomes" id="UP000054248"/>
    </source>
</evidence>
<dbReference type="Pfam" id="PF00788">
    <property type="entry name" value="RA"/>
    <property type="match status" value="1"/>
</dbReference>
<dbReference type="Pfam" id="PF00169">
    <property type="entry name" value="PH"/>
    <property type="match status" value="1"/>
</dbReference>
<feature type="region of interest" description="Disordered" evidence="1">
    <location>
        <begin position="1"/>
        <end position="79"/>
    </location>
</feature>
<feature type="compositionally biased region" description="Polar residues" evidence="1">
    <location>
        <begin position="973"/>
        <end position="986"/>
    </location>
</feature>
<dbReference type="PANTHER" id="PTHR38700">
    <property type="entry name" value="YALI0E22418P"/>
    <property type="match status" value="1"/>
</dbReference>
<evidence type="ECO:0000259" key="2">
    <source>
        <dbReference type="PROSITE" id="PS50200"/>
    </source>
</evidence>
<dbReference type="AlphaFoldDB" id="A0A0C3PYG6"/>
<dbReference type="PROSITE" id="PS50200">
    <property type="entry name" value="RA"/>
    <property type="match status" value="1"/>
</dbReference>
<feature type="region of interest" description="Disordered" evidence="1">
    <location>
        <begin position="941"/>
        <end position="1003"/>
    </location>
</feature>
<feature type="compositionally biased region" description="Basic and acidic residues" evidence="1">
    <location>
        <begin position="283"/>
        <end position="307"/>
    </location>
</feature>
<dbReference type="SMART" id="SM00233">
    <property type="entry name" value="PH"/>
    <property type="match status" value="1"/>
</dbReference>
<dbReference type="OrthoDB" id="43122at2759"/>
<dbReference type="SUPFAM" id="SSF50729">
    <property type="entry name" value="PH domain-like"/>
    <property type="match status" value="1"/>
</dbReference>
<dbReference type="GO" id="GO:0007165">
    <property type="term" value="P:signal transduction"/>
    <property type="evidence" value="ECO:0007669"/>
    <property type="project" value="InterPro"/>
</dbReference>
<dbReference type="InterPro" id="IPR001849">
    <property type="entry name" value="PH_domain"/>
</dbReference>
<feature type="compositionally biased region" description="Low complexity" evidence="1">
    <location>
        <begin position="349"/>
        <end position="370"/>
    </location>
</feature>
<dbReference type="STRING" id="1051891.A0A0C3PYG6"/>
<feature type="compositionally biased region" description="Pro residues" evidence="1">
    <location>
        <begin position="407"/>
        <end position="428"/>
    </location>
</feature>
<dbReference type="EMBL" id="KN823179">
    <property type="protein sequence ID" value="KIO20305.1"/>
    <property type="molecule type" value="Genomic_DNA"/>
</dbReference>
<protein>
    <recommendedName>
        <fullName evidence="2">Ras-associating domain-containing protein</fullName>
    </recommendedName>
</protein>
<dbReference type="HOGENOM" id="CLU_299192_0_0_1"/>
<dbReference type="Gene3D" id="3.10.20.90">
    <property type="entry name" value="Phosphatidylinositol 3-kinase Catalytic Subunit, Chain A, domain 1"/>
    <property type="match status" value="1"/>
</dbReference>
<evidence type="ECO:0000256" key="1">
    <source>
        <dbReference type="SAM" id="MobiDB-lite"/>
    </source>
</evidence>
<sequence length="1003" mass="109926">MYAPSHPSPIAEEDEDGPGIEYDDEFDEEEDVFEYEECSAPPSSPDYSFLDDLEEEEEEEEDALDETPSSGAGGEKPQLSREILTASVAIAVSLVQESHGDMLRPPSQRPNTLSASPAPSSCLLPSPNFLPLPELSPRGSGSISSGDAEGSVLSGNGGMDTYTSYWRNESQQASSSSTAARLPCSAHRHMSWDLTIQSPPHVTTITCPSFSTHLDSSFLQLLHQTGRRALSFSLGDVNPYNTIKKMATSSRAQSYGAYPRQHQQQDFFAGHHSSHGANGAGRDVGRGDRDLFGRKSLDAGTAGDDRRRRVPYAPNSSALDDDDDDDEDEDDMARYGAPERPNARRASESLRVPRQPSSRPSSSRSSASKLPPVPPLPSQYQPAASPRPQASPIMSPTHSRNHSGSHHPPPSAFHAPAPHPATNPPTPSRPSFSRSASRNKTSNESTSSDDDVPLGKRIPTALTAQKSIRKKARDDRDRNAVRGRAGGLGLSNAPAPDELASKLLNVQQTGLERGRSMASSANVSRSASRHHTHGHPSPNMRRLEDQLQSYQIAGEPKSLQHARSVRRSEDEYSASRPNPRPRLRSLGPSSERPAVTDFAPPPMPSSRSRPVSPDRLHPPQGSTPTSRESSGRSLSHAPSQSRTRSRANTVSANDRNHHGDDHLRRARTVRDPHGQDGKSPLLAPGSQPGARLPSPSDHFAAPPLPASPIKQTFADTEQLRIFIGDLQRFVNVEITSMTTADDVIEMVSSQGELDGRDWMLWELANEFGMERPIRDYERLADVFTSWNKECRLNALMLKQTPLAVSLSRKYLPNSSPTFSGWVQWEVKKGKWQKRWLELREHSLFLCKKDNGKDAALLCSLSKFDAYVVKRVTKAPKPFVFAAKSCDSIAMFENPADCVHSFCCDSDDGKDWLEKILLARSYVLYQERNVLFRTQRAASAGNSTGASIQRSNTRRNPHQPLIPDVAPSLPAMPFQQSSSHQSRTAQGGNVFAEGSLLARPTPQF</sequence>
<feature type="region of interest" description="Disordered" evidence="1">
    <location>
        <begin position="270"/>
        <end position="708"/>
    </location>
</feature>
<accession>A0A0C3PYG6</accession>
<dbReference type="Gene3D" id="2.30.29.30">
    <property type="entry name" value="Pleckstrin-homology domain (PH domain)/Phosphotyrosine-binding domain (PTB)"/>
    <property type="match status" value="1"/>
</dbReference>
<keyword evidence="4" id="KW-1185">Reference proteome</keyword>
<dbReference type="SUPFAM" id="SSF54236">
    <property type="entry name" value="Ubiquitin-like"/>
    <property type="match status" value="1"/>
</dbReference>
<proteinExistence type="predicted"/>
<name>A0A0C3PYG6_9AGAM</name>
<feature type="compositionally biased region" description="Low complexity" evidence="1">
    <location>
        <begin position="584"/>
        <end position="593"/>
    </location>
</feature>
<dbReference type="CDD" id="cd00821">
    <property type="entry name" value="PH"/>
    <property type="match status" value="1"/>
</dbReference>
<feature type="compositionally biased region" description="Polar residues" evidence="1">
    <location>
        <begin position="620"/>
        <end position="653"/>
    </location>
</feature>
<feature type="compositionally biased region" description="Acidic residues" evidence="1">
    <location>
        <begin position="11"/>
        <end position="37"/>
    </location>
</feature>
<feature type="compositionally biased region" description="Acidic residues" evidence="1">
    <location>
        <begin position="319"/>
        <end position="331"/>
    </location>
</feature>
<feature type="compositionally biased region" description="Low complexity" evidence="1">
    <location>
        <begin position="113"/>
        <end position="127"/>
    </location>
</feature>
<organism evidence="3 4">
    <name type="scientific">Tulasnella calospora MUT 4182</name>
    <dbReference type="NCBI Taxonomy" id="1051891"/>
    <lineage>
        <taxon>Eukaryota</taxon>
        <taxon>Fungi</taxon>
        <taxon>Dikarya</taxon>
        <taxon>Basidiomycota</taxon>
        <taxon>Agaricomycotina</taxon>
        <taxon>Agaricomycetes</taxon>
        <taxon>Cantharellales</taxon>
        <taxon>Tulasnellaceae</taxon>
        <taxon>Tulasnella</taxon>
    </lineage>
</organism>
<feature type="compositionally biased region" description="Low complexity" evidence="1">
    <location>
        <begin position="378"/>
        <end position="392"/>
    </location>
</feature>
<feature type="domain" description="Ras-associating" evidence="2">
    <location>
        <begin position="715"/>
        <end position="802"/>
    </location>
</feature>
<reference evidence="4" key="2">
    <citation type="submission" date="2015-01" db="EMBL/GenBank/DDBJ databases">
        <title>Evolutionary Origins and Diversification of the Mycorrhizal Mutualists.</title>
        <authorList>
            <consortium name="DOE Joint Genome Institute"/>
            <consortium name="Mycorrhizal Genomics Consortium"/>
            <person name="Kohler A."/>
            <person name="Kuo A."/>
            <person name="Nagy L.G."/>
            <person name="Floudas D."/>
            <person name="Copeland A."/>
            <person name="Barry K.W."/>
            <person name="Cichocki N."/>
            <person name="Veneault-Fourrey C."/>
            <person name="LaButti K."/>
            <person name="Lindquist E.A."/>
            <person name="Lipzen A."/>
            <person name="Lundell T."/>
            <person name="Morin E."/>
            <person name="Murat C."/>
            <person name="Riley R."/>
            <person name="Ohm R."/>
            <person name="Sun H."/>
            <person name="Tunlid A."/>
            <person name="Henrissat B."/>
            <person name="Grigoriev I.V."/>
            <person name="Hibbett D.S."/>
            <person name="Martin F."/>
        </authorList>
    </citation>
    <scope>NUCLEOTIDE SEQUENCE [LARGE SCALE GENOMIC DNA]</scope>
    <source>
        <strain evidence="4">MUT 4182</strain>
    </source>
</reference>
<dbReference type="InterPro" id="IPR029071">
    <property type="entry name" value="Ubiquitin-like_domsf"/>
</dbReference>
<feature type="region of interest" description="Disordered" evidence="1">
    <location>
        <begin position="100"/>
        <end position="156"/>
    </location>
</feature>
<dbReference type="Proteomes" id="UP000054248">
    <property type="component" value="Unassembled WGS sequence"/>
</dbReference>
<gene>
    <name evidence="3" type="ORF">M407DRAFT_138137</name>
</gene>
<reference evidence="3 4" key="1">
    <citation type="submission" date="2014-04" db="EMBL/GenBank/DDBJ databases">
        <authorList>
            <consortium name="DOE Joint Genome Institute"/>
            <person name="Kuo A."/>
            <person name="Girlanda M."/>
            <person name="Perotto S."/>
            <person name="Kohler A."/>
            <person name="Nagy L.G."/>
            <person name="Floudas D."/>
            <person name="Copeland A."/>
            <person name="Barry K.W."/>
            <person name="Cichocki N."/>
            <person name="Veneault-Fourrey C."/>
            <person name="LaButti K."/>
            <person name="Lindquist E.A."/>
            <person name="Lipzen A."/>
            <person name="Lundell T."/>
            <person name="Morin E."/>
            <person name="Murat C."/>
            <person name="Sun H."/>
            <person name="Tunlid A."/>
            <person name="Henrissat B."/>
            <person name="Grigoriev I.V."/>
            <person name="Hibbett D.S."/>
            <person name="Martin F."/>
            <person name="Nordberg H.P."/>
            <person name="Cantor M.N."/>
            <person name="Hua S.X."/>
        </authorList>
    </citation>
    <scope>NUCLEOTIDE SEQUENCE [LARGE SCALE GENOMIC DNA]</scope>
    <source>
        <strain evidence="3 4">MUT 4182</strain>
    </source>
</reference>
<feature type="compositionally biased region" description="Acidic residues" evidence="1">
    <location>
        <begin position="49"/>
        <end position="65"/>
    </location>
</feature>
<dbReference type="InterPro" id="IPR000159">
    <property type="entry name" value="RA_dom"/>
</dbReference>
<feature type="compositionally biased region" description="Basic and acidic residues" evidence="1">
    <location>
        <begin position="654"/>
        <end position="676"/>
    </location>
</feature>